<dbReference type="SMR" id="B4LYF8"/>
<dbReference type="eggNOG" id="KOG0449">
    <property type="taxonomic scope" value="Eukaryota"/>
</dbReference>
<dbReference type="GO" id="GO:0009055">
    <property type="term" value="F:electron transfer activity"/>
    <property type="evidence" value="ECO:0007669"/>
    <property type="project" value="InterPro"/>
</dbReference>
<keyword evidence="2" id="KW-0349">Heme</keyword>
<proteinExistence type="predicted"/>
<dbReference type="Pfam" id="PF01127">
    <property type="entry name" value="Sdh_cyt"/>
    <property type="match status" value="1"/>
</dbReference>
<feature type="transmembrane region" description="Helical" evidence="9">
    <location>
        <begin position="200"/>
        <end position="219"/>
    </location>
</feature>
<evidence type="ECO:0000256" key="6">
    <source>
        <dbReference type="ARBA" id="ARBA00023004"/>
    </source>
</evidence>
<keyword evidence="6" id="KW-0408">Iron</keyword>
<keyword evidence="7 9" id="KW-0472">Membrane</keyword>
<protein>
    <submittedName>
        <fullName evidence="10">Uncharacterized protein</fullName>
    </submittedName>
</protein>
<dbReference type="OMA" id="HDECEEA"/>
<sequence length="269" mass="30147">MYSVYRNFGQLQRGAYRAHITLCNHRINVKPLILQTVHFSKSKGSDGEVRLGNDGKKLADGKKPPMSKKGPVGPPKIDMRIIPASYHNLSYEELNKKLGRAMSPHLSIYKKQLTSVMSIFLRISGFILGIGIWTIGLTGLLCDIDVNAMAEKIEKCDCSRTVFNMLKLFIIIPFAYHIVAGTRHLIWHLNVFLSKREIYATGYAAIVLTFILAAALAGIDVQEKTNELSKVSNDGEITLELKTLLNEETEEIDEHELDNEMTEADAKEV</sequence>
<dbReference type="Proteomes" id="UP000008792">
    <property type="component" value="Unassembled WGS sequence"/>
</dbReference>
<dbReference type="EMBL" id="CH940650">
    <property type="protein sequence ID" value="EDW66954.1"/>
    <property type="molecule type" value="Genomic_DNA"/>
</dbReference>
<feature type="compositionally biased region" description="Basic and acidic residues" evidence="8">
    <location>
        <begin position="43"/>
        <end position="63"/>
    </location>
</feature>
<dbReference type="PANTHER" id="PTHR10978:SF5">
    <property type="entry name" value="SUCCINATE DEHYDROGENASE CYTOCHROME B560 SUBUNIT, MITOCHONDRIAL"/>
    <property type="match status" value="1"/>
</dbReference>
<dbReference type="GO" id="GO:0006121">
    <property type="term" value="P:mitochondrial electron transport, succinate to ubiquinone"/>
    <property type="evidence" value="ECO:0007669"/>
    <property type="project" value="TreeGrafter"/>
</dbReference>
<keyword evidence="3 9" id="KW-0812">Transmembrane</keyword>
<dbReference type="PANTHER" id="PTHR10978">
    <property type="entry name" value="SUCCINATE DEHYDROGENASE CYTOCHROME B560 SUBUNIT"/>
    <property type="match status" value="1"/>
</dbReference>
<reference evidence="10 11" key="1">
    <citation type="journal article" date="2007" name="Nature">
        <title>Evolution of genes and genomes on the Drosophila phylogeny.</title>
        <authorList>
            <consortium name="Drosophila 12 Genomes Consortium"/>
            <person name="Clark A.G."/>
            <person name="Eisen M.B."/>
            <person name="Smith D.R."/>
            <person name="Bergman C.M."/>
            <person name="Oliver B."/>
            <person name="Markow T.A."/>
            <person name="Kaufman T.C."/>
            <person name="Kellis M."/>
            <person name="Gelbart W."/>
            <person name="Iyer V.N."/>
            <person name="Pollard D.A."/>
            <person name="Sackton T.B."/>
            <person name="Larracuente A.M."/>
            <person name="Singh N.D."/>
            <person name="Abad J.P."/>
            <person name="Abt D.N."/>
            <person name="Adryan B."/>
            <person name="Aguade M."/>
            <person name="Akashi H."/>
            <person name="Anderson W.W."/>
            <person name="Aquadro C.F."/>
            <person name="Ardell D.H."/>
            <person name="Arguello R."/>
            <person name="Artieri C.G."/>
            <person name="Barbash D.A."/>
            <person name="Barker D."/>
            <person name="Barsanti P."/>
            <person name="Batterham P."/>
            <person name="Batzoglou S."/>
            <person name="Begun D."/>
            <person name="Bhutkar A."/>
            <person name="Blanco E."/>
            <person name="Bosak S.A."/>
            <person name="Bradley R.K."/>
            <person name="Brand A.D."/>
            <person name="Brent M.R."/>
            <person name="Brooks A.N."/>
            <person name="Brown R.H."/>
            <person name="Butlin R.K."/>
            <person name="Caggese C."/>
            <person name="Calvi B.R."/>
            <person name="Bernardo de Carvalho A."/>
            <person name="Caspi A."/>
            <person name="Castrezana S."/>
            <person name="Celniker S.E."/>
            <person name="Chang J.L."/>
            <person name="Chapple C."/>
            <person name="Chatterji S."/>
            <person name="Chinwalla A."/>
            <person name="Civetta A."/>
            <person name="Clifton S.W."/>
            <person name="Comeron J.M."/>
            <person name="Costello J.C."/>
            <person name="Coyne J.A."/>
            <person name="Daub J."/>
            <person name="David R.G."/>
            <person name="Delcher A.L."/>
            <person name="Delehaunty K."/>
            <person name="Do C.B."/>
            <person name="Ebling H."/>
            <person name="Edwards K."/>
            <person name="Eickbush T."/>
            <person name="Evans J.D."/>
            <person name="Filipski A."/>
            <person name="Findeiss S."/>
            <person name="Freyhult E."/>
            <person name="Fulton L."/>
            <person name="Fulton R."/>
            <person name="Garcia A.C."/>
            <person name="Gardiner A."/>
            <person name="Garfield D.A."/>
            <person name="Garvin B.E."/>
            <person name="Gibson G."/>
            <person name="Gilbert D."/>
            <person name="Gnerre S."/>
            <person name="Godfrey J."/>
            <person name="Good R."/>
            <person name="Gotea V."/>
            <person name="Gravely B."/>
            <person name="Greenberg A.J."/>
            <person name="Griffiths-Jones S."/>
            <person name="Gross S."/>
            <person name="Guigo R."/>
            <person name="Gustafson E.A."/>
            <person name="Haerty W."/>
            <person name="Hahn M.W."/>
            <person name="Halligan D.L."/>
            <person name="Halpern A.L."/>
            <person name="Halter G.M."/>
            <person name="Han M.V."/>
            <person name="Heger A."/>
            <person name="Hillier L."/>
            <person name="Hinrichs A.S."/>
            <person name="Holmes I."/>
            <person name="Hoskins R.A."/>
            <person name="Hubisz M.J."/>
            <person name="Hultmark D."/>
            <person name="Huntley M.A."/>
            <person name="Jaffe D.B."/>
            <person name="Jagadeeshan S."/>
            <person name="Jeck W.R."/>
            <person name="Johnson J."/>
            <person name="Jones C.D."/>
            <person name="Jordan W.C."/>
            <person name="Karpen G.H."/>
            <person name="Kataoka E."/>
            <person name="Keightley P.D."/>
            <person name="Kheradpour P."/>
            <person name="Kirkness E.F."/>
            <person name="Koerich L.B."/>
            <person name="Kristiansen K."/>
            <person name="Kudrna D."/>
            <person name="Kulathinal R.J."/>
            <person name="Kumar S."/>
            <person name="Kwok R."/>
            <person name="Lander E."/>
            <person name="Langley C.H."/>
            <person name="Lapoint R."/>
            <person name="Lazzaro B.P."/>
            <person name="Lee S.J."/>
            <person name="Levesque L."/>
            <person name="Li R."/>
            <person name="Lin C.F."/>
            <person name="Lin M.F."/>
            <person name="Lindblad-Toh K."/>
            <person name="Llopart A."/>
            <person name="Long M."/>
            <person name="Low L."/>
            <person name="Lozovsky E."/>
            <person name="Lu J."/>
            <person name="Luo M."/>
            <person name="Machado C.A."/>
            <person name="Makalowski W."/>
            <person name="Marzo M."/>
            <person name="Matsuda M."/>
            <person name="Matzkin L."/>
            <person name="McAllister B."/>
            <person name="McBride C.S."/>
            <person name="McKernan B."/>
            <person name="McKernan K."/>
            <person name="Mendez-Lago M."/>
            <person name="Minx P."/>
            <person name="Mollenhauer M.U."/>
            <person name="Montooth K."/>
            <person name="Mount S.M."/>
            <person name="Mu X."/>
            <person name="Myers E."/>
            <person name="Negre B."/>
            <person name="Newfeld S."/>
            <person name="Nielsen R."/>
            <person name="Noor M.A."/>
            <person name="O'Grady P."/>
            <person name="Pachter L."/>
            <person name="Papaceit M."/>
            <person name="Parisi M.J."/>
            <person name="Parisi M."/>
            <person name="Parts L."/>
            <person name="Pedersen J.S."/>
            <person name="Pesole G."/>
            <person name="Phillippy A.M."/>
            <person name="Ponting C.P."/>
            <person name="Pop M."/>
            <person name="Porcelli D."/>
            <person name="Powell J.R."/>
            <person name="Prohaska S."/>
            <person name="Pruitt K."/>
            <person name="Puig M."/>
            <person name="Quesneville H."/>
            <person name="Ram K.R."/>
            <person name="Rand D."/>
            <person name="Rasmussen M.D."/>
            <person name="Reed L.K."/>
            <person name="Reenan R."/>
            <person name="Reily A."/>
            <person name="Remington K.A."/>
            <person name="Rieger T.T."/>
            <person name="Ritchie M.G."/>
            <person name="Robin C."/>
            <person name="Rogers Y.H."/>
            <person name="Rohde C."/>
            <person name="Rozas J."/>
            <person name="Rubenfield M.J."/>
            <person name="Ruiz A."/>
            <person name="Russo S."/>
            <person name="Salzberg S.L."/>
            <person name="Sanchez-Gracia A."/>
            <person name="Saranga D.J."/>
            <person name="Sato H."/>
            <person name="Schaeffer S.W."/>
            <person name="Schatz M.C."/>
            <person name="Schlenke T."/>
            <person name="Schwartz R."/>
            <person name="Segarra C."/>
            <person name="Singh R.S."/>
            <person name="Sirot L."/>
            <person name="Sirota M."/>
            <person name="Sisneros N.B."/>
            <person name="Smith C.D."/>
            <person name="Smith T.F."/>
            <person name="Spieth J."/>
            <person name="Stage D.E."/>
            <person name="Stark A."/>
            <person name="Stephan W."/>
            <person name="Strausberg R.L."/>
            <person name="Strempel S."/>
            <person name="Sturgill D."/>
            <person name="Sutton G."/>
            <person name="Sutton G.G."/>
            <person name="Tao W."/>
            <person name="Teichmann S."/>
            <person name="Tobari Y.N."/>
            <person name="Tomimura Y."/>
            <person name="Tsolas J.M."/>
            <person name="Valente V.L."/>
            <person name="Venter E."/>
            <person name="Venter J.C."/>
            <person name="Vicario S."/>
            <person name="Vieira F.G."/>
            <person name="Vilella A.J."/>
            <person name="Villasante A."/>
            <person name="Walenz B."/>
            <person name="Wang J."/>
            <person name="Wasserman M."/>
            <person name="Watts T."/>
            <person name="Wilson D."/>
            <person name="Wilson R.K."/>
            <person name="Wing R.A."/>
            <person name="Wolfner M.F."/>
            <person name="Wong A."/>
            <person name="Wong G.K."/>
            <person name="Wu C.I."/>
            <person name="Wu G."/>
            <person name="Yamamoto D."/>
            <person name="Yang H.P."/>
            <person name="Yang S.P."/>
            <person name="Yorke J.A."/>
            <person name="Yoshida K."/>
            <person name="Zdobnov E."/>
            <person name="Zhang P."/>
            <person name="Zhang Y."/>
            <person name="Zimin A.V."/>
            <person name="Baldwin J."/>
            <person name="Abdouelleil A."/>
            <person name="Abdulkadir J."/>
            <person name="Abebe A."/>
            <person name="Abera B."/>
            <person name="Abreu J."/>
            <person name="Acer S.C."/>
            <person name="Aftuck L."/>
            <person name="Alexander A."/>
            <person name="An P."/>
            <person name="Anderson E."/>
            <person name="Anderson S."/>
            <person name="Arachi H."/>
            <person name="Azer M."/>
            <person name="Bachantsang P."/>
            <person name="Barry A."/>
            <person name="Bayul T."/>
            <person name="Berlin A."/>
            <person name="Bessette D."/>
            <person name="Bloom T."/>
            <person name="Blye J."/>
            <person name="Boguslavskiy L."/>
            <person name="Bonnet C."/>
            <person name="Boukhgalter B."/>
            <person name="Bourzgui I."/>
            <person name="Brown A."/>
            <person name="Cahill P."/>
            <person name="Channer S."/>
            <person name="Cheshatsang Y."/>
            <person name="Chuda L."/>
            <person name="Citroen M."/>
            <person name="Collymore A."/>
            <person name="Cooke P."/>
            <person name="Costello M."/>
            <person name="D'Aco K."/>
            <person name="Daza R."/>
            <person name="De Haan G."/>
            <person name="DeGray S."/>
            <person name="DeMaso C."/>
            <person name="Dhargay N."/>
            <person name="Dooley K."/>
            <person name="Dooley E."/>
            <person name="Doricent M."/>
            <person name="Dorje P."/>
            <person name="Dorjee K."/>
            <person name="Dupes A."/>
            <person name="Elong R."/>
            <person name="Falk J."/>
            <person name="Farina A."/>
            <person name="Faro S."/>
            <person name="Ferguson D."/>
            <person name="Fisher S."/>
            <person name="Foley C.D."/>
            <person name="Franke A."/>
            <person name="Friedrich D."/>
            <person name="Gadbois L."/>
            <person name="Gearin G."/>
            <person name="Gearin C.R."/>
            <person name="Giannoukos G."/>
            <person name="Goode T."/>
            <person name="Graham J."/>
            <person name="Grandbois E."/>
            <person name="Grewal S."/>
            <person name="Gyaltsen K."/>
            <person name="Hafez N."/>
            <person name="Hagos B."/>
            <person name="Hall J."/>
            <person name="Henson C."/>
            <person name="Hollinger A."/>
            <person name="Honan T."/>
            <person name="Huard M.D."/>
            <person name="Hughes L."/>
            <person name="Hurhula B."/>
            <person name="Husby M.E."/>
            <person name="Kamat A."/>
            <person name="Kanga B."/>
            <person name="Kashin S."/>
            <person name="Khazanovich D."/>
            <person name="Kisner P."/>
            <person name="Lance K."/>
            <person name="Lara M."/>
            <person name="Lee W."/>
            <person name="Lennon N."/>
            <person name="Letendre F."/>
            <person name="LeVine R."/>
            <person name="Lipovsky A."/>
            <person name="Liu X."/>
            <person name="Liu J."/>
            <person name="Liu S."/>
            <person name="Lokyitsang T."/>
            <person name="Lokyitsang Y."/>
            <person name="Lubonja R."/>
            <person name="Lui A."/>
            <person name="MacDonald P."/>
            <person name="Magnisalis V."/>
            <person name="Maru K."/>
            <person name="Matthews C."/>
            <person name="McCusker W."/>
            <person name="McDonough S."/>
            <person name="Mehta T."/>
            <person name="Meldrim J."/>
            <person name="Meneus L."/>
            <person name="Mihai O."/>
            <person name="Mihalev A."/>
            <person name="Mihova T."/>
            <person name="Mittelman R."/>
            <person name="Mlenga V."/>
            <person name="Montmayeur A."/>
            <person name="Mulrain L."/>
            <person name="Navidi A."/>
            <person name="Naylor J."/>
            <person name="Negash T."/>
            <person name="Nguyen T."/>
            <person name="Nguyen N."/>
            <person name="Nicol R."/>
            <person name="Norbu C."/>
            <person name="Norbu N."/>
            <person name="Novod N."/>
            <person name="O'Neill B."/>
            <person name="Osman S."/>
            <person name="Markiewicz E."/>
            <person name="Oyono O.L."/>
            <person name="Patti C."/>
            <person name="Phunkhang P."/>
            <person name="Pierre F."/>
            <person name="Priest M."/>
            <person name="Raghuraman S."/>
            <person name="Rege F."/>
            <person name="Reyes R."/>
            <person name="Rise C."/>
            <person name="Rogov P."/>
            <person name="Ross K."/>
            <person name="Ryan E."/>
            <person name="Settipalli S."/>
            <person name="Shea T."/>
            <person name="Sherpa N."/>
            <person name="Shi L."/>
            <person name="Shih D."/>
            <person name="Sparrow T."/>
            <person name="Spaulding J."/>
            <person name="Stalker J."/>
            <person name="Stange-Thomann N."/>
            <person name="Stavropoulos S."/>
            <person name="Stone C."/>
            <person name="Strader C."/>
            <person name="Tesfaye S."/>
            <person name="Thomson T."/>
            <person name="Thoulutsang Y."/>
            <person name="Thoulutsang D."/>
            <person name="Topham K."/>
            <person name="Topping I."/>
            <person name="Tsamla T."/>
            <person name="Vassiliev H."/>
            <person name="Vo A."/>
            <person name="Wangchuk T."/>
            <person name="Wangdi T."/>
            <person name="Weiand M."/>
            <person name="Wilkinson J."/>
            <person name="Wilson A."/>
            <person name="Yadav S."/>
            <person name="Young G."/>
            <person name="Yu Q."/>
            <person name="Zembek L."/>
            <person name="Zhong D."/>
            <person name="Zimmer A."/>
            <person name="Zwirko Z."/>
            <person name="Jaffe D.B."/>
            <person name="Alvarez P."/>
            <person name="Brockman W."/>
            <person name="Butler J."/>
            <person name="Chin C."/>
            <person name="Gnerre S."/>
            <person name="Grabherr M."/>
            <person name="Kleber M."/>
            <person name="Mauceli E."/>
            <person name="MacCallum I."/>
        </authorList>
    </citation>
    <scope>NUCLEOTIDE SEQUENCE [LARGE SCALE GENOMIC DNA]</scope>
    <source>
        <strain evidence="11">Tucson 15010-1051.87</strain>
    </source>
</reference>
<dbReference type="InParanoid" id="B4LYF8"/>
<dbReference type="HOGENOM" id="CLU_086468_0_0_1"/>
<keyword evidence="11" id="KW-1185">Reference proteome</keyword>
<dbReference type="InterPro" id="IPR000701">
    <property type="entry name" value="SuccDH_FuR_B_TM-su"/>
</dbReference>
<dbReference type="OrthoDB" id="588261at2759"/>
<comment type="subcellular location">
    <subcellularLocation>
        <location evidence="1">Membrane</location>
    </subcellularLocation>
</comment>
<evidence type="ECO:0000256" key="7">
    <source>
        <dbReference type="ARBA" id="ARBA00023136"/>
    </source>
</evidence>
<dbReference type="PhylomeDB" id="B4LYF8"/>
<dbReference type="STRING" id="7244.B4LYF8"/>
<evidence type="ECO:0000256" key="1">
    <source>
        <dbReference type="ARBA" id="ARBA00004370"/>
    </source>
</evidence>
<evidence type="ECO:0000256" key="9">
    <source>
        <dbReference type="SAM" id="Phobius"/>
    </source>
</evidence>
<feature type="transmembrane region" description="Helical" evidence="9">
    <location>
        <begin position="161"/>
        <end position="179"/>
    </location>
</feature>
<dbReference type="GO" id="GO:0006099">
    <property type="term" value="P:tricarboxylic acid cycle"/>
    <property type="evidence" value="ECO:0007669"/>
    <property type="project" value="InterPro"/>
</dbReference>
<evidence type="ECO:0000256" key="3">
    <source>
        <dbReference type="ARBA" id="ARBA00022692"/>
    </source>
</evidence>
<feature type="transmembrane region" description="Helical" evidence="9">
    <location>
        <begin position="119"/>
        <end position="141"/>
    </location>
</feature>
<dbReference type="AlphaFoldDB" id="B4LYF8"/>
<name>B4LYF8_DROVI</name>
<evidence type="ECO:0000256" key="4">
    <source>
        <dbReference type="ARBA" id="ARBA00022723"/>
    </source>
</evidence>
<dbReference type="SUPFAM" id="SSF81343">
    <property type="entry name" value="Fumarate reductase respiratory complex transmembrane subunits"/>
    <property type="match status" value="1"/>
</dbReference>
<dbReference type="GO" id="GO:0005739">
    <property type="term" value="C:mitochondrion"/>
    <property type="evidence" value="ECO:0007669"/>
    <property type="project" value="GOC"/>
</dbReference>
<evidence type="ECO:0000256" key="8">
    <source>
        <dbReference type="SAM" id="MobiDB-lite"/>
    </source>
</evidence>
<dbReference type="KEGG" id="dvi:6630324"/>
<feature type="region of interest" description="Disordered" evidence="8">
    <location>
        <begin position="43"/>
        <end position="72"/>
    </location>
</feature>
<dbReference type="GO" id="GO:0046872">
    <property type="term" value="F:metal ion binding"/>
    <property type="evidence" value="ECO:0007669"/>
    <property type="project" value="UniProtKB-KW"/>
</dbReference>
<dbReference type="InterPro" id="IPR014314">
    <property type="entry name" value="Succ_DH_cytb556"/>
</dbReference>
<accession>B4LYF8</accession>
<evidence type="ECO:0000256" key="5">
    <source>
        <dbReference type="ARBA" id="ARBA00022989"/>
    </source>
</evidence>
<keyword evidence="4" id="KW-0479">Metal-binding</keyword>
<organism evidence="10 11">
    <name type="scientific">Drosophila virilis</name>
    <name type="common">Fruit fly</name>
    <dbReference type="NCBI Taxonomy" id="7244"/>
    <lineage>
        <taxon>Eukaryota</taxon>
        <taxon>Metazoa</taxon>
        <taxon>Ecdysozoa</taxon>
        <taxon>Arthropoda</taxon>
        <taxon>Hexapoda</taxon>
        <taxon>Insecta</taxon>
        <taxon>Pterygota</taxon>
        <taxon>Neoptera</taxon>
        <taxon>Endopterygota</taxon>
        <taxon>Diptera</taxon>
        <taxon>Brachycera</taxon>
        <taxon>Muscomorpha</taxon>
        <taxon>Ephydroidea</taxon>
        <taxon>Drosophilidae</taxon>
        <taxon>Drosophila</taxon>
    </lineage>
</organism>
<evidence type="ECO:0000256" key="2">
    <source>
        <dbReference type="ARBA" id="ARBA00022617"/>
    </source>
</evidence>
<dbReference type="NCBIfam" id="TIGR02970">
    <property type="entry name" value="succ_dehyd_cytB"/>
    <property type="match status" value="1"/>
</dbReference>
<dbReference type="CDD" id="cd03499">
    <property type="entry name" value="SQR_TypeC_SdhC"/>
    <property type="match status" value="1"/>
</dbReference>
<dbReference type="InterPro" id="IPR034804">
    <property type="entry name" value="SQR/QFR_C/D"/>
</dbReference>
<dbReference type="Gene3D" id="1.20.1300.10">
    <property type="entry name" value="Fumarate reductase/succinate dehydrogenase, transmembrane subunit"/>
    <property type="match status" value="1"/>
</dbReference>
<keyword evidence="5 9" id="KW-1133">Transmembrane helix</keyword>
<dbReference type="GO" id="GO:0016020">
    <property type="term" value="C:membrane"/>
    <property type="evidence" value="ECO:0007669"/>
    <property type="project" value="UniProtKB-SubCell"/>
</dbReference>
<dbReference type="FunCoup" id="B4LYF8">
    <property type="interactions" value="250"/>
</dbReference>
<evidence type="ECO:0000313" key="10">
    <source>
        <dbReference type="EMBL" id="EDW66954.1"/>
    </source>
</evidence>
<gene>
    <name evidence="10" type="primary">Dvir\GJ23876</name>
    <name evidence="10" type="ORF">Dvir_GJ23876</name>
</gene>
<evidence type="ECO:0000313" key="11">
    <source>
        <dbReference type="Proteomes" id="UP000008792"/>
    </source>
</evidence>